<evidence type="ECO:0000256" key="5">
    <source>
        <dbReference type="ARBA" id="ARBA00022692"/>
    </source>
</evidence>
<keyword evidence="4 10" id="KW-0808">Transferase</keyword>
<keyword evidence="5 8" id="KW-0812">Transmembrane</keyword>
<dbReference type="STRING" id="1437603.GCA_000771525_00527"/>
<feature type="transmembrane region" description="Helical" evidence="8">
    <location>
        <begin position="318"/>
        <end position="340"/>
    </location>
</feature>
<organism evidence="10 11">
    <name type="scientific">Bifidobacterium mongoliense DSM 21395</name>
    <dbReference type="NCBI Taxonomy" id="1437603"/>
    <lineage>
        <taxon>Bacteria</taxon>
        <taxon>Bacillati</taxon>
        <taxon>Actinomycetota</taxon>
        <taxon>Actinomycetes</taxon>
        <taxon>Bifidobacteriales</taxon>
        <taxon>Bifidobacteriaceae</taxon>
        <taxon>Bifidobacterium</taxon>
    </lineage>
</organism>
<evidence type="ECO:0000256" key="2">
    <source>
        <dbReference type="ARBA" id="ARBA00006739"/>
    </source>
</evidence>
<dbReference type="EC" id="2.4.2.53" evidence="10"/>
<evidence type="ECO:0000313" key="11">
    <source>
        <dbReference type="Proteomes" id="UP000029082"/>
    </source>
</evidence>
<dbReference type="Proteomes" id="UP000029082">
    <property type="component" value="Unassembled WGS sequence"/>
</dbReference>
<dbReference type="eggNOG" id="COG1215">
    <property type="taxonomic scope" value="Bacteria"/>
</dbReference>
<dbReference type="SUPFAM" id="SSF53448">
    <property type="entry name" value="Nucleotide-diphospho-sugar transferases"/>
    <property type="match status" value="1"/>
</dbReference>
<evidence type="ECO:0000256" key="8">
    <source>
        <dbReference type="SAM" id="Phobius"/>
    </source>
</evidence>
<dbReference type="InterPro" id="IPR050256">
    <property type="entry name" value="Glycosyltransferase_2"/>
</dbReference>
<dbReference type="GO" id="GO:0099621">
    <property type="term" value="F:undecaprenyl-phosphate 4-deoxy-4-formamido-L-arabinose transferase activity"/>
    <property type="evidence" value="ECO:0007669"/>
    <property type="project" value="UniProtKB-EC"/>
</dbReference>
<evidence type="ECO:0000256" key="1">
    <source>
        <dbReference type="ARBA" id="ARBA00004141"/>
    </source>
</evidence>
<dbReference type="InterPro" id="IPR029044">
    <property type="entry name" value="Nucleotide-diphossugar_trans"/>
</dbReference>
<proteinExistence type="inferred from homology"/>
<feature type="transmembrane region" description="Helical" evidence="8">
    <location>
        <begin position="278"/>
        <end position="298"/>
    </location>
</feature>
<dbReference type="PANTHER" id="PTHR48090">
    <property type="entry name" value="UNDECAPRENYL-PHOSPHATE 4-DEOXY-4-FORMAMIDO-L-ARABINOSE TRANSFERASE-RELATED"/>
    <property type="match status" value="1"/>
</dbReference>
<reference evidence="10 11" key="1">
    <citation type="submission" date="2014-03" db="EMBL/GenBank/DDBJ databases">
        <title>Genomics of Bifidobacteria.</title>
        <authorList>
            <person name="Ventura M."/>
            <person name="Milani C."/>
            <person name="Lugli G.A."/>
        </authorList>
    </citation>
    <scope>NUCLEOTIDE SEQUENCE [LARGE SCALE GENOMIC DNA]</scope>
    <source>
        <strain evidence="10 11">DSM 21395</strain>
    </source>
</reference>
<evidence type="ECO:0000256" key="7">
    <source>
        <dbReference type="ARBA" id="ARBA00023136"/>
    </source>
</evidence>
<gene>
    <name evidence="10" type="ORF">BMON_1735</name>
</gene>
<dbReference type="AlphaFoldDB" id="A0A087BZI5"/>
<keyword evidence="6 8" id="KW-1133">Transmembrane helix</keyword>
<keyword evidence="7 8" id="KW-0472">Membrane</keyword>
<comment type="caution">
    <text evidence="10">The sequence shown here is derived from an EMBL/GenBank/DDBJ whole genome shotgun (WGS) entry which is preliminary data.</text>
</comment>
<dbReference type="EMBL" id="JGZE01000016">
    <property type="protein sequence ID" value="KFI76435.1"/>
    <property type="molecule type" value="Genomic_DNA"/>
</dbReference>
<evidence type="ECO:0000256" key="6">
    <source>
        <dbReference type="ARBA" id="ARBA00022989"/>
    </source>
</evidence>
<dbReference type="InterPro" id="IPR001173">
    <property type="entry name" value="Glyco_trans_2-like"/>
</dbReference>
<evidence type="ECO:0000256" key="3">
    <source>
        <dbReference type="ARBA" id="ARBA00022676"/>
    </source>
</evidence>
<keyword evidence="11" id="KW-1185">Reference proteome</keyword>
<evidence type="ECO:0000259" key="9">
    <source>
        <dbReference type="Pfam" id="PF00535"/>
    </source>
</evidence>
<dbReference type="Gene3D" id="3.90.550.10">
    <property type="entry name" value="Spore Coat Polysaccharide Biosynthesis Protein SpsA, Chain A"/>
    <property type="match status" value="1"/>
</dbReference>
<comment type="similarity">
    <text evidence="2">Belongs to the glycosyltransferase 2 family.</text>
</comment>
<dbReference type="Pfam" id="PF00535">
    <property type="entry name" value="Glycos_transf_2"/>
    <property type="match status" value="1"/>
</dbReference>
<name>A0A087BZI5_9BIFI</name>
<dbReference type="CDD" id="cd04187">
    <property type="entry name" value="DPM1_like_bac"/>
    <property type="match status" value="1"/>
</dbReference>
<accession>A0A087BZI5</accession>
<evidence type="ECO:0000256" key="4">
    <source>
        <dbReference type="ARBA" id="ARBA00022679"/>
    </source>
</evidence>
<protein>
    <submittedName>
        <fullName evidence="10">Glycosyltransferase</fullName>
        <ecNumber evidence="10">2.4.2.53</ecNumber>
    </submittedName>
</protein>
<evidence type="ECO:0000313" key="10">
    <source>
        <dbReference type="EMBL" id="KFI76435.1"/>
    </source>
</evidence>
<sequence length="354" mass="39515">MTTRRSSREQTGRIICARLDSMPQDNHEATFRTPATRNSVPPKLALVIPCYNEEAVLPETAKVLGQKIGELIGRNLISSASCILFVDDGSSDATWSIIKDLHGKDRTRYRGIEFSHNSGHQNAVYAGLVESLSLDCDASISMDADLQDDPNAIEEMITNFRNGDEIVFGVRNNRDTDTVFKRFTAESFYRLMTWMGTDTIPDHADFRLMGATSIRALSQYKEKNLYLRGIVPALGFESSKVYYTRGSRIAGESKYPFSKMLSFALEGITSFSVKPLRLITLTGFMSILASFVMLIYTIVSVTTGQAVAGWGSMMFSLWLLGGLILTSLGVVGEYVGRIYIETKQRPRYIIENRL</sequence>
<dbReference type="PANTHER" id="PTHR48090:SF1">
    <property type="entry name" value="PROPHAGE BACTOPRENOL GLUCOSYL TRANSFERASE HOMOLOG"/>
    <property type="match status" value="1"/>
</dbReference>
<keyword evidence="3 10" id="KW-0328">Glycosyltransferase</keyword>
<feature type="domain" description="Glycosyltransferase 2-like" evidence="9">
    <location>
        <begin position="46"/>
        <end position="186"/>
    </location>
</feature>
<comment type="subcellular location">
    <subcellularLocation>
        <location evidence="1">Membrane</location>
        <topology evidence="1">Multi-pass membrane protein</topology>
    </subcellularLocation>
</comment>
<dbReference type="GO" id="GO:0005886">
    <property type="term" value="C:plasma membrane"/>
    <property type="evidence" value="ECO:0007669"/>
    <property type="project" value="TreeGrafter"/>
</dbReference>